<dbReference type="EMBL" id="JACOGK010000020">
    <property type="protein sequence ID" value="MBC3537164.1"/>
    <property type="molecule type" value="Genomic_DNA"/>
</dbReference>
<reference evidence="2 3" key="1">
    <citation type="submission" date="2020-08" db="EMBL/GenBank/DDBJ databases">
        <authorList>
            <person name="Liu C."/>
            <person name="Sun Q."/>
        </authorList>
    </citation>
    <scope>NUCLEOTIDE SEQUENCE [LARGE SCALE GENOMIC DNA]</scope>
    <source>
        <strain evidence="2 3">NSJ-59</strain>
    </source>
</reference>
<gene>
    <name evidence="2" type="ORF">H8J70_07860</name>
</gene>
<keyword evidence="3" id="KW-1185">Reference proteome</keyword>
<dbReference type="Gene3D" id="3.30.1330.40">
    <property type="entry name" value="RutC-like"/>
    <property type="match status" value="1"/>
</dbReference>
<sequence>MAIEFLTNPQLPRTSGPYSYGTKYGNLILTSGQIALDPNTNEIVTDIRKATRMVLDCLLLVVEAGGGTKETIAKVDVYLKDLNDFEAFNEVYSEFFGTHKPARVTVQAGDLAEGATIEAAVTAFTAE</sequence>
<dbReference type="NCBIfam" id="TIGR00004">
    <property type="entry name" value="Rid family detoxifying hydrolase"/>
    <property type="match status" value="1"/>
</dbReference>
<dbReference type="SUPFAM" id="SSF55298">
    <property type="entry name" value="YjgF-like"/>
    <property type="match status" value="1"/>
</dbReference>
<dbReference type="InterPro" id="IPR006175">
    <property type="entry name" value="YjgF/YER057c/UK114"/>
</dbReference>
<protein>
    <submittedName>
        <fullName evidence="2">Reactive intermediate/imine deaminase</fullName>
    </submittedName>
</protein>
<comment type="similarity">
    <text evidence="1">Belongs to the RutC family.</text>
</comment>
<dbReference type="InterPro" id="IPR006056">
    <property type="entry name" value="RidA"/>
</dbReference>
<dbReference type="Pfam" id="PF01042">
    <property type="entry name" value="Ribonuc_L-PSP"/>
    <property type="match status" value="1"/>
</dbReference>
<proteinExistence type="inferred from homology"/>
<dbReference type="RefSeq" id="WP_186503366.1">
    <property type="nucleotide sequence ID" value="NZ_JACOGK010000020.1"/>
</dbReference>
<evidence type="ECO:0000313" key="2">
    <source>
        <dbReference type="EMBL" id="MBC3537164.1"/>
    </source>
</evidence>
<dbReference type="CDD" id="cd00448">
    <property type="entry name" value="YjgF_YER057c_UK114_family"/>
    <property type="match status" value="1"/>
</dbReference>
<dbReference type="PANTHER" id="PTHR11803:SF58">
    <property type="entry name" value="PROTEIN HMF1-RELATED"/>
    <property type="match status" value="1"/>
</dbReference>
<dbReference type="InterPro" id="IPR035959">
    <property type="entry name" value="RutC-like_sf"/>
</dbReference>
<evidence type="ECO:0000256" key="1">
    <source>
        <dbReference type="ARBA" id="ARBA00010552"/>
    </source>
</evidence>
<evidence type="ECO:0000313" key="3">
    <source>
        <dbReference type="Proteomes" id="UP000606870"/>
    </source>
</evidence>
<name>A0ABR6VIN8_9FIRM</name>
<accession>A0ABR6VIN8</accession>
<comment type="caution">
    <text evidence="2">The sequence shown here is derived from an EMBL/GenBank/DDBJ whole genome shotgun (WGS) entry which is preliminary data.</text>
</comment>
<organism evidence="2 3">
    <name type="scientific">Megasphaera hominis</name>
    <dbReference type="NCBI Taxonomy" id="159836"/>
    <lineage>
        <taxon>Bacteria</taxon>
        <taxon>Bacillati</taxon>
        <taxon>Bacillota</taxon>
        <taxon>Negativicutes</taxon>
        <taxon>Veillonellales</taxon>
        <taxon>Veillonellaceae</taxon>
        <taxon>Megasphaera</taxon>
    </lineage>
</organism>
<dbReference type="Proteomes" id="UP000606870">
    <property type="component" value="Unassembled WGS sequence"/>
</dbReference>
<dbReference type="PANTHER" id="PTHR11803">
    <property type="entry name" value="2-IMINOBUTANOATE/2-IMINOPROPANOATE DEAMINASE RIDA"/>
    <property type="match status" value="1"/>
</dbReference>